<evidence type="ECO:0000313" key="1">
    <source>
        <dbReference type="EMBL" id="OQD41894.1"/>
    </source>
</evidence>
<name>A0A1V6LNX5_9FLAO</name>
<organism evidence="1 2">
    <name type="scientific">Croceivirga radicis</name>
    <dbReference type="NCBI Taxonomy" id="1929488"/>
    <lineage>
        <taxon>Bacteria</taxon>
        <taxon>Pseudomonadati</taxon>
        <taxon>Bacteroidota</taxon>
        <taxon>Flavobacteriia</taxon>
        <taxon>Flavobacteriales</taxon>
        <taxon>Flavobacteriaceae</taxon>
        <taxon>Croceivirga</taxon>
    </lineage>
</organism>
<dbReference type="EMBL" id="MTBC01000010">
    <property type="protein sequence ID" value="OQD41894.1"/>
    <property type="molecule type" value="Genomic_DNA"/>
</dbReference>
<dbReference type="Proteomes" id="UP000191680">
    <property type="component" value="Unassembled WGS sequence"/>
</dbReference>
<reference evidence="1 2" key="1">
    <citation type="submission" date="2016-12" db="EMBL/GenBank/DDBJ databases">
        <authorList>
            <person name="Song W.-J."/>
            <person name="Kurnit D.M."/>
        </authorList>
    </citation>
    <scope>NUCLEOTIDE SEQUENCE [LARGE SCALE GENOMIC DNA]</scope>
    <source>
        <strain evidence="1 2">HSG9</strain>
    </source>
</reference>
<gene>
    <name evidence="1" type="ORF">BUL40_13655</name>
</gene>
<proteinExistence type="predicted"/>
<protein>
    <submittedName>
        <fullName evidence="1">Uncharacterized protein</fullName>
    </submittedName>
</protein>
<sequence>MADLEKPYNVAYLNFSIIDELDYVIGGYGKPKQEFIFSLNSFIESYVLNETFHFSVLEWFHFTNTNKITFKNGRPIYNILFNKGDKIIFRDWLGPFYGKCLFSKPFIEGKDESQFHIDDFQKNSSEEIKTEYFKPIVFLEPDEKFPYLWRNFGFNILPKEPNYLIVAIGRSQKDMLQGLYNENSDINCHSCMPYSGMKAQKEVNYSLLPSNQSFKILSEFHNQKIETLTKYTGYKKIPIPPLVSIVLSQCKELSDIPIKLRQLREDFTDLRNSFGLLEKRIDEADNIKSQIEAIDEIRDFWNSFSKKYNNNSSRILHHFWDIKKSSGVDGALEKVIDNQDTAEEFLSNLNYVSLAGKITSKAYSFFKEKKSLNRFQGIIDLWELSQNTPALKQQAKDYERLFKVKIDLKALQQLYLNTV</sequence>
<dbReference type="AlphaFoldDB" id="A0A1V6LNX5"/>
<accession>A0A1V6LNX5</accession>
<dbReference type="OrthoDB" id="788276at2"/>
<keyword evidence="2" id="KW-1185">Reference proteome</keyword>
<evidence type="ECO:0000313" key="2">
    <source>
        <dbReference type="Proteomes" id="UP000191680"/>
    </source>
</evidence>
<comment type="caution">
    <text evidence="1">The sequence shown here is derived from an EMBL/GenBank/DDBJ whole genome shotgun (WGS) entry which is preliminary data.</text>
</comment>
<dbReference type="RefSeq" id="WP_080319706.1">
    <property type="nucleotide sequence ID" value="NZ_MTBC01000010.1"/>
</dbReference>